<dbReference type="Proteomes" id="UP000543642">
    <property type="component" value="Unassembled WGS sequence"/>
</dbReference>
<dbReference type="SUPFAM" id="SSF52540">
    <property type="entry name" value="P-loop containing nucleoside triphosphate hydrolases"/>
    <property type="match status" value="1"/>
</dbReference>
<proteinExistence type="predicted"/>
<dbReference type="InterPro" id="IPR050093">
    <property type="entry name" value="ABC_SmlMolc_Importer"/>
</dbReference>
<keyword evidence="1" id="KW-0813">Transport</keyword>
<gene>
    <name evidence="5" type="ORF">HNP82_000685</name>
</gene>
<dbReference type="PANTHER" id="PTHR42781">
    <property type="entry name" value="SPERMIDINE/PUTRESCINE IMPORT ATP-BINDING PROTEIN POTA"/>
    <property type="match status" value="1"/>
</dbReference>
<dbReference type="GO" id="GO:0005524">
    <property type="term" value="F:ATP binding"/>
    <property type="evidence" value="ECO:0007669"/>
    <property type="project" value="UniProtKB-KW"/>
</dbReference>
<evidence type="ECO:0000256" key="1">
    <source>
        <dbReference type="ARBA" id="ARBA00022448"/>
    </source>
</evidence>
<dbReference type="GO" id="GO:0016887">
    <property type="term" value="F:ATP hydrolysis activity"/>
    <property type="evidence" value="ECO:0007669"/>
    <property type="project" value="InterPro"/>
</dbReference>
<evidence type="ECO:0000313" key="6">
    <source>
        <dbReference type="Proteomes" id="UP000543642"/>
    </source>
</evidence>
<dbReference type="InterPro" id="IPR003593">
    <property type="entry name" value="AAA+_ATPase"/>
</dbReference>
<organism evidence="5 6">
    <name type="scientific">Catenibacillus scindens</name>
    <dbReference type="NCBI Taxonomy" id="673271"/>
    <lineage>
        <taxon>Bacteria</taxon>
        <taxon>Bacillati</taxon>
        <taxon>Bacillota</taxon>
        <taxon>Clostridia</taxon>
        <taxon>Lachnospirales</taxon>
        <taxon>Lachnospiraceae</taxon>
        <taxon>Catenibacillus</taxon>
    </lineage>
</organism>
<dbReference type="Gene3D" id="3.40.50.300">
    <property type="entry name" value="P-loop containing nucleotide triphosphate hydrolases"/>
    <property type="match status" value="1"/>
</dbReference>
<sequence>MSLIIDIEKTLGNFSLDVHFKAENEVLGLLGASGSGKTMTLKCIAGVITPDRGHIELDSQVLFDSEKKINLSPQKRRVGLLFQNYALFPNMTVWQNIRTGLLRDHMGRASADAAVKDIIEKLRLTGLEKHKPWQLSGGQQQRTALARILISAPQIILLDEPLSALDSCLRWEVETQLSDILAEYGKTVILVSHDRDEIYRLCSRASAMTGGCAGQPVPVEEMFERPSSISEALLSGCKNISRARRLTSRTLLAQDWGTVLKTDREIPENLCGVGLHATDLCPSWSGKNENSIRCHIEKRISDPLYDIYLLRPQSGDWPEGEDHFKTISNLPQAEDSASSRLLRMDCPKNSSQPFSKEQELTVSMPCQKLMFFT</sequence>
<dbReference type="PANTHER" id="PTHR42781:SF4">
    <property type="entry name" value="SPERMIDINE_PUTRESCINE IMPORT ATP-BINDING PROTEIN POTA"/>
    <property type="match status" value="1"/>
</dbReference>
<keyword evidence="2" id="KW-0547">Nucleotide-binding</keyword>
<keyword evidence="3 5" id="KW-0067">ATP-binding</keyword>
<evidence type="ECO:0000259" key="4">
    <source>
        <dbReference type="PROSITE" id="PS50893"/>
    </source>
</evidence>
<evidence type="ECO:0000256" key="3">
    <source>
        <dbReference type="ARBA" id="ARBA00022840"/>
    </source>
</evidence>
<evidence type="ECO:0000256" key="2">
    <source>
        <dbReference type="ARBA" id="ARBA00022741"/>
    </source>
</evidence>
<name>A0A7W8M4G5_9FIRM</name>
<dbReference type="EMBL" id="JACHFW010000002">
    <property type="protein sequence ID" value="MBB5263587.1"/>
    <property type="molecule type" value="Genomic_DNA"/>
</dbReference>
<keyword evidence="6" id="KW-1185">Reference proteome</keyword>
<accession>A0A7W8M4G5</accession>
<feature type="domain" description="ABC transporter" evidence="4">
    <location>
        <begin position="2"/>
        <end position="235"/>
    </location>
</feature>
<protein>
    <submittedName>
        <fullName evidence="5">Molybdate transport system ATP-binding protein</fullName>
    </submittedName>
</protein>
<dbReference type="AlphaFoldDB" id="A0A7W8M4G5"/>
<dbReference type="InterPro" id="IPR003439">
    <property type="entry name" value="ABC_transporter-like_ATP-bd"/>
</dbReference>
<dbReference type="PROSITE" id="PS50893">
    <property type="entry name" value="ABC_TRANSPORTER_2"/>
    <property type="match status" value="1"/>
</dbReference>
<evidence type="ECO:0000313" key="5">
    <source>
        <dbReference type="EMBL" id="MBB5263587.1"/>
    </source>
</evidence>
<reference evidence="5 6" key="1">
    <citation type="submission" date="2020-08" db="EMBL/GenBank/DDBJ databases">
        <title>Genomic Encyclopedia of Type Strains, Phase IV (KMG-IV): sequencing the most valuable type-strain genomes for metagenomic binning, comparative biology and taxonomic classification.</title>
        <authorList>
            <person name="Goeker M."/>
        </authorList>
    </citation>
    <scope>NUCLEOTIDE SEQUENCE [LARGE SCALE GENOMIC DNA]</scope>
    <source>
        <strain evidence="5 6">DSM 106146</strain>
    </source>
</reference>
<dbReference type="Pfam" id="PF00005">
    <property type="entry name" value="ABC_tran"/>
    <property type="match status" value="1"/>
</dbReference>
<dbReference type="RefSeq" id="WP_183771512.1">
    <property type="nucleotide sequence ID" value="NZ_JACHFW010000002.1"/>
</dbReference>
<comment type="caution">
    <text evidence="5">The sequence shown here is derived from an EMBL/GenBank/DDBJ whole genome shotgun (WGS) entry which is preliminary data.</text>
</comment>
<dbReference type="InterPro" id="IPR027417">
    <property type="entry name" value="P-loop_NTPase"/>
</dbReference>
<dbReference type="SMART" id="SM00382">
    <property type="entry name" value="AAA"/>
    <property type="match status" value="1"/>
</dbReference>